<evidence type="ECO:0000313" key="4">
    <source>
        <dbReference type="RefSeq" id="XP_016743219.1"/>
    </source>
</evidence>
<reference evidence="3" key="1">
    <citation type="journal article" date="2020" name="Nat. Genet.">
        <title>Genomic diversifications of five Gossypium allopolyploid species and their impact on cotton improvement.</title>
        <authorList>
            <person name="Chen Z.J."/>
            <person name="Sreedasyam A."/>
            <person name="Ando A."/>
            <person name="Song Q."/>
            <person name="De Santiago L.M."/>
            <person name="Hulse-Kemp A.M."/>
            <person name="Ding M."/>
            <person name="Ye W."/>
            <person name="Kirkbride R.C."/>
            <person name="Jenkins J."/>
            <person name="Plott C."/>
            <person name="Lovell J."/>
            <person name="Lin Y.M."/>
            <person name="Vaughn R."/>
            <person name="Liu B."/>
            <person name="Simpson S."/>
            <person name="Scheffler B.E."/>
            <person name="Wen L."/>
            <person name="Saski C.A."/>
            <person name="Grover C.E."/>
            <person name="Hu G."/>
            <person name="Conover J.L."/>
            <person name="Carlson J.W."/>
            <person name="Shu S."/>
            <person name="Boston L.B."/>
            <person name="Williams M."/>
            <person name="Peterson D.G."/>
            <person name="McGee K."/>
            <person name="Jones D.C."/>
            <person name="Wendel J.F."/>
            <person name="Stelly D.M."/>
            <person name="Grimwood J."/>
            <person name="Schmutz J."/>
        </authorList>
    </citation>
    <scope>NUCLEOTIDE SEQUENCE [LARGE SCALE GENOMIC DNA]</scope>
    <source>
        <strain evidence="3">cv. TM-1</strain>
    </source>
</reference>
<dbReference type="PANTHER" id="PTHR34482:SF36">
    <property type="entry name" value="RETROTRANSPOSON GAG DOMAIN-CONTAINING PROTEIN"/>
    <property type="match status" value="1"/>
</dbReference>
<reference evidence="4" key="2">
    <citation type="submission" date="2025-08" db="UniProtKB">
        <authorList>
            <consortium name="RefSeq"/>
        </authorList>
    </citation>
    <scope>IDENTIFICATION</scope>
</reference>
<dbReference type="KEGG" id="ghi:107952479"/>
<protein>
    <recommendedName>
        <fullName evidence="2">Retrotransposon gag domain-containing protein</fullName>
    </recommendedName>
</protein>
<dbReference type="PaxDb" id="3635-A0A1U8NZ10"/>
<evidence type="ECO:0000313" key="3">
    <source>
        <dbReference type="Proteomes" id="UP000818029"/>
    </source>
</evidence>
<dbReference type="Proteomes" id="UP000818029">
    <property type="component" value="Chromosome A02"/>
</dbReference>
<dbReference type="Pfam" id="PF03732">
    <property type="entry name" value="Retrotrans_gag"/>
    <property type="match status" value="1"/>
</dbReference>
<feature type="region of interest" description="Disordered" evidence="1">
    <location>
        <begin position="1"/>
        <end position="26"/>
    </location>
</feature>
<evidence type="ECO:0000256" key="1">
    <source>
        <dbReference type="SAM" id="MobiDB-lite"/>
    </source>
</evidence>
<dbReference type="OrthoDB" id="2272416at2759"/>
<dbReference type="InterPro" id="IPR005162">
    <property type="entry name" value="Retrotrans_gag_dom"/>
</dbReference>
<sequence>MPQGARVESFSLGSRPNLDTSETPVLPATETRGVTRIATTVAEYWLEATERIMNDIDCTLEQKLKGEISLFCDEAYQWWLSVEEGTPLDYLNWDYFKTAFQGKYVGVSYVDACRREFMNLKQCDRSVVEYEAEFLRLSRYARGMVASECEKCVHFEDGLRDNLRVLIAPQREPEFVALEDKAKITENVK</sequence>
<keyword evidence="3" id="KW-1185">Reference proteome</keyword>
<name>A0A1U8NZ10_GOSHI</name>
<dbReference type="PANTHER" id="PTHR34482">
    <property type="entry name" value="DNA DAMAGE-INDUCIBLE PROTEIN 1-LIKE"/>
    <property type="match status" value="1"/>
</dbReference>
<organism evidence="3 4">
    <name type="scientific">Gossypium hirsutum</name>
    <name type="common">Upland cotton</name>
    <name type="synonym">Gossypium mexicanum</name>
    <dbReference type="NCBI Taxonomy" id="3635"/>
    <lineage>
        <taxon>Eukaryota</taxon>
        <taxon>Viridiplantae</taxon>
        <taxon>Streptophyta</taxon>
        <taxon>Embryophyta</taxon>
        <taxon>Tracheophyta</taxon>
        <taxon>Spermatophyta</taxon>
        <taxon>Magnoliopsida</taxon>
        <taxon>eudicotyledons</taxon>
        <taxon>Gunneridae</taxon>
        <taxon>Pentapetalae</taxon>
        <taxon>rosids</taxon>
        <taxon>malvids</taxon>
        <taxon>Malvales</taxon>
        <taxon>Malvaceae</taxon>
        <taxon>Malvoideae</taxon>
        <taxon>Gossypium</taxon>
    </lineage>
</organism>
<feature type="domain" description="Retrotransposon gag" evidence="2">
    <location>
        <begin position="70"/>
        <end position="161"/>
    </location>
</feature>
<evidence type="ECO:0000259" key="2">
    <source>
        <dbReference type="Pfam" id="PF03732"/>
    </source>
</evidence>
<dbReference type="GeneID" id="107952479"/>
<proteinExistence type="predicted"/>
<dbReference type="RefSeq" id="XP_016743219.1">
    <property type="nucleotide sequence ID" value="XM_016887730.1"/>
</dbReference>
<feature type="compositionally biased region" description="Polar residues" evidence="1">
    <location>
        <begin position="11"/>
        <end position="23"/>
    </location>
</feature>
<gene>
    <name evidence="4" type="primary">LOC107952479</name>
</gene>
<dbReference type="AlphaFoldDB" id="A0A1U8NZ10"/>
<accession>A0A1U8NZ10</accession>